<sequence>MDIEGFSEKTIEKLMGTVGLKEIPDVYKLRYEDIIKIEGFKEKRTNNLLTAIENSKNPQLSNFIYALGIPNVGIKTARDLADYFKSFDKLRNSKEDELISIGDIGSITAKEIVEFSTMKELLTQLMNYLIWGLIHFMKMIVVGLSP</sequence>
<keyword evidence="2" id="KW-0234">DNA repair</keyword>
<name>A0A2X1WUG6_9FIRM</name>
<reference evidence="4 5" key="1">
    <citation type="submission" date="2018-06" db="EMBL/GenBank/DDBJ databases">
        <authorList>
            <consortium name="Pathogen Informatics"/>
            <person name="Doyle S."/>
        </authorList>
    </citation>
    <scope>NUCLEOTIDE SEQUENCE [LARGE SCALE GENOMIC DNA]</scope>
    <source>
        <strain evidence="4 5">NCTC13076</strain>
    </source>
</reference>
<keyword evidence="4" id="KW-0436">Ligase</keyword>
<protein>
    <submittedName>
        <fullName evidence="4">DNA ligase</fullName>
        <ecNumber evidence="4">6.5.1.2</ecNumber>
    </submittedName>
</protein>
<feature type="domain" description="Helix-hairpin-helix DNA-binding motif class 1" evidence="3">
    <location>
        <begin position="32"/>
        <end position="51"/>
    </location>
</feature>
<feature type="domain" description="Helix-hairpin-helix DNA-binding motif class 1" evidence="3">
    <location>
        <begin position="1"/>
        <end position="17"/>
    </location>
</feature>
<dbReference type="EMBL" id="UATM01000011">
    <property type="protein sequence ID" value="SPY32213.1"/>
    <property type="molecule type" value="Genomic_DNA"/>
</dbReference>
<dbReference type="InterPro" id="IPR010994">
    <property type="entry name" value="RuvA_2-like"/>
</dbReference>
<dbReference type="GO" id="GO:0003677">
    <property type="term" value="F:DNA binding"/>
    <property type="evidence" value="ECO:0007669"/>
    <property type="project" value="InterPro"/>
</dbReference>
<feature type="domain" description="Helix-hairpin-helix DNA-binding motif class 1" evidence="3">
    <location>
        <begin position="64"/>
        <end position="83"/>
    </location>
</feature>
<dbReference type="Pfam" id="PF12826">
    <property type="entry name" value="HHH_2"/>
    <property type="match status" value="1"/>
</dbReference>
<accession>A0A2X1WUG6</accession>
<evidence type="ECO:0000256" key="2">
    <source>
        <dbReference type="ARBA" id="ARBA00023204"/>
    </source>
</evidence>
<evidence type="ECO:0000256" key="1">
    <source>
        <dbReference type="ARBA" id="ARBA00022763"/>
    </source>
</evidence>
<proteinExistence type="predicted"/>
<dbReference type="Proteomes" id="UP000250070">
    <property type="component" value="Unassembled WGS sequence"/>
</dbReference>
<dbReference type="AlphaFoldDB" id="A0A2X1WUG6"/>
<dbReference type="InterPro" id="IPR041663">
    <property type="entry name" value="DisA/LigA_HHH"/>
</dbReference>
<dbReference type="SMART" id="SM00278">
    <property type="entry name" value="HhH1"/>
    <property type="match status" value="4"/>
</dbReference>
<dbReference type="SUPFAM" id="SSF47781">
    <property type="entry name" value="RuvA domain 2-like"/>
    <property type="match status" value="1"/>
</dbReference>
<dbReference type="InterPro" id="IPR003583">
    <property type="entry name" value="Hlx-hairpin-Hlx_DNA-bd_motif"/>
</dbReference>
<evidence type="ECO:0000313" key="5">
    <source>
        <dbReference type="Proteomes" id="UP000250070"/>
    </source>
</evidence>
<organism evidence="4 5">
    <name type="scientific">Peptoniphilus harei</name>
    <dbReference type="NCBI Taxonomy" id="54005"/>
    <lineage>
        <taxon>Bacteria</taxon>
        <taxon>Bacillati</taxon>
        <taxon>Bacillota</taxon>
        <taxon>Tissierellia</taxon>
        <taxon>Tissierellales</taxon>
        <taxon>Peptoniphilaceae</taxon>
        <taxon>Peptoniphilus</taxon>
    </lineage>
</organism>
<dbReference type="EC" id="6.5.1.2" evidence="4"/>
<feature type="domain" description="Helix-hairpin-helix DNA-binding motif class 1" evidence="3">
    <location>
        <begin position="96"/>
        <end position="115"/>
    </location>
</feature>
<dbReference type="GO" id="GO:0003911">
    <property type="term" value="F:DNA ligase (NAD+) activity"/>
    <property type="evidence" value="ECO:0007669"/>
    <property type="project" value="UniProtKB-EC"/>
</dbReference>
<dbReference type="GO" id="GO:0006281">
    <property type="term" value="P:DNA repair"/>
    <property type="evidence" value="ECO:0007669"/>
    <property type="project" value="UniProtKB-KW"/>
</dbReference>
<dbReference type="RefSeq" id="WP_256584685.1">
    <property type="nucleotide sequence ID" value="NZ_UATM01000011.1"/>
</dbReference>
<keyword evidence="1" id="KW-0227">DNA damage</keyword>
<dbReference type="Gene3D" id="1.10.150.20">
    <property type="entry name" value="5' to 3' exonuclease, C-terminal subdomain"/>
    <property type="match status" value="2"/>
</dbReference>
<gene>
    <name evidence="4" type="primary">ligA_1</name>
    <name evidence="4" type="ORF">NCTC13076_00111</name>
</gene>
<evidence type="ECO:0000259" key="3">
    <source>
        <dbReference type="SMART" id="SM00278"/>
    </source>
</evidence>
<evidence type="ECO:0000313" key="4">
    <source>
        <dbReference type="EMBL" id="SPY32213.1"/>
    </source>
</evidence>